<protein>
    <submittedName>
        <fullName evidence="2">Uncharacterized protein</fullName>
    </submittedName>
</protein>
<accession>A0A3N4HN32</accession>
<reference evidence="2 3" key="1">
    <citation type="journal article" date="2018" name="Nat. Ecol. Evol.">
        <title>Pezizomycetes genomes reveal the molecular basis of ectomycorrhizal truffle lifestyle.</title>
        <authorList>
            <person name="Murat C."/>
            <person name="Payen T."/>
            <person name="Noel B."/>
            <person name="Kuo A."/>
            <person name="Morin E."/>
            <person name="Chen J."/>
            <person name="Kohler A."/>
            <person name="Krizsan K."/>
            <person name="Balestrini R."/>
            <person name="Da Silva C."/>
            <person name="Montanini B."/>
            <person name="Hainaut M."/>
            <person name="Levati E."/>
            <person name="Barry K.W."/>
            <person name="Belfiori B."/>
            <person name="Cichocki N."/>
            <person name="Clum A."/>
            <person name="Dockter R.B."/>
            <person name="Fauchery L."/>
            <person name="Guy J."/>
            <person name="Iotti M."/>
            <person name="Le Tacon F."/>
            <person name="Lindquist E.A."/>
            <person name="Lipzen A."/>
            <person name="Malagnac F."/>
            <person name="Mello A."/>
            <person name="Molinier V."/>
            <person name="Miyauchi S."/>
            <person name="Poulain J."/>
            <person name="Riccioni C."/>
            <person name="Rubini A."/>
            <person name="Sitrit Y."/>
            <person name="Splivallo R."/>
            <person name="Traeger S."/>
            <person name="Wang M."/>
            <person name="Zifcakova L."/>
            <person name="Wipf D."/>
            <person name="Zambonelli A."/>
            <person name="Paolocci F."/>
            <person name="Nowrousian M."/>
            <person name="Ottonello S."/>
            <person name="Baldrian P."/>
            <person name="Spatafora J.W."/>
            <person name="Henrissat B."/>
            <person name="Nagy L.G."/>
            <person name="Aury J.M."/>
            <person name="Wincker P."/>
            <person name="Grigoriev I.V."/>
            <person name="Bonfante P."/>
            <person name="Martin F.M."/>
        </authorList>
    </citation>
    <scope>NUCLEOTIDE SEQUENCE [LARGE SCALE GENOMIC DNA]</scope>
    <source>
        <strain evidence="2 3">RN42</strain>
    </source>
</reference>
<organism evidence="2 3">
    <name type="scientific">Ascobolus immersus RN42</name>
    <dbReference type="NCBI Taxonomy" id="1160509"/>
    <lineage>
        <taxon>Eukaryota</taxon>
        <taxon>Fungi</taxon>
        <taxon>Dikarya</taxon>
        <taxon>Ascomycota</taxon>
        <taxon>Pezizomycotina</taxon>
        <taxon>Pezizomycetes</taxon>
        <taxon>Pezizales</taxon>
        <taxon>Ascobolaceae</taxon>
        <taxon>Ascobolus</taxon>
    </lineage>
</organism>
<keyword evidence="3" id="KW-1185">Reference proteome</keyword>
<name>A0A3N4HN32_ASCIM</name>
<proteinExistence type="predicted"/>
<evidence type="ECO:0000313" key="2">
    <source>
        <dbReference type="EMBL" id="RPA75225.1"/>
    </source>
</evidence>
<dbReference type="Proteomes" id="UP000275078">
    <property type="component" value="Unassembled WGS sequence"/>
</dbReference>
<feature type="region of interest" description="Disordered" evidence="1">
    <location>
        <begin position="1"/>
        <end position="67"/>
    </location>
</feature>
<sequence length="176" mass="19987">MKEVNEKPSEYAPNATLPTQQEKRSEEIVLMVKPPHDKNTTEEGTNNQTSKRKKVCRGSGRNQINDERTEIAFTTYGSQGKLGMHNITNAIEMRRERKYQQAASHSGNYTIYRAQNQKNEGGGDTHRKGNLLNCISPSDSAANVPHENTRKHSFPMSARKPHEAKSRKSRRQIEII</sequence>
<gene>
    <name evidence="2" type="ORF">BJ508DRAFT_312140</name>
</gene>
<dbReference type="EMBL" id="ML119768">
    <property type="protein sequence ID" value="RPA75225.1"/>
    <property type="molecule type" value="Genomic_DNA"/>
</dbReference>
<feature type="compositionally biased region" description="Basic and acidic residues" evidence="1">
    <location>
        <begin position="160"/>
        <end position="176"/>
    </location>
</feature>
<evidence type="ECO:0000256" key="1">
    <source>
        <dbReference type="SAM" id="MobiDB-lite"/>
    </source>
</evidence>
<feature type="region of interest" description="Disordered" evidence="1">
    <location>
        <begin position="137"/>
        <end position="176"/>
    </location>
</feature>
<evidence type="ECO:0000313" key="3">
    <source>
        <dbReference type="Proteomes" id="UP000275078"/>
    </source>
</evidence>
<dbReference type="AlphaFoldDB" id="A0A3N4HN32"/>